<feature type="transmembrane region" description="Helical" evidence="1">
    <location>
        <begin position="370"/>
        <end position="391"/>
    </location>
</feature>
<proteinExistence type="predicted"/>
<evidence type="ECO:0000256" key="1">
    <source>
        <dbReference type="SAM" id="Phobius"/>
    </source>
</evidence>
<feature type="transmembrane region" description="Helical" evidence="1">
    <location>
        <begin position="224"/>
        <end position="244"/>
    </location>
</feature>
<feature type="transmembrane region" description="Helical" evidence="1">
    <location>
        <begin position="78"/>
        <end position="99"/>
    </location>
</feature>
<dbReference type="InterPro" id="IPR050879">
    <property type="entry name" value="Acyltransferase_3"/>
</dbReference>
<sequence length="466" mass="51624">MAMQAARVFPHLSIAIPFPPYACRSGRSKSAAIRDKGKQWSVGPRRISRLHAMMALSTTSWNRAGTPLNKSLSNFLDLARWIAALAVLLGHAAVLAQISDIMVAPHGPGVYAWWFLTAFSHQAVLVFFVISGFLVGGDVLRKRRRSEPFLLDYYVNRFSRIYVVMIPALAFGFIIDSIGRRIFPDSGIYDAPFFEGIYNPANIFWALLQQQSIWTTQAGTNGPLWSLACEMWYYITFPLLLLPLSNAYSKNIRISAFVLGAAAVVFMAIPKSFFLFGYFAWIAGALMRIAPRPAIRSTLLSLGLFLATITVVRLAVRGPILAAYPILTTLADAAVTATFANVLLSLRFCEKDQLFAGLRPIHRRLSDFSYSLYATHAPIVFFVWAGAGSLLGKDWHKQLATPLHWTLAFSVIFVAILFAYAFSRVTEARTAKLRALLRAALGVERASGSIPPGRLVEAPELQREEA</sequence>
<protein>
    <submittedName>
        <fullName evidence="3">Acyltransferase family protein</fullName>
    </submittedName>
</protein>
<feature type="transmembrane region" description="Helical" evidence="1">
    <location>
        <begin position="403"/>
        <end position="422"/>
    </location>
</feature>
<accession>A0A6B8KCG2</accession>
<feature type="transmembrane region" description="Helical" evidence="1">
    <location>
        <begin position="275"/>
        <end position="291"/>
    </location>
</feature>
<dbReference type="Pfam" id="PF01757">
    <property type="entry name" value="Acyl_transf_3"/>
    <property type="match status" value="1"/>
</dbReference>
<feature type="transmembrane region" description="Helical" evidence="1">
    <location>
        <begin position="111"/>
        <end position="140"/>
    </location>
</feature>
<feature type="domain" description="Acyltransferase 3" evidence="2">
    <location>
        <begin position="74"/>
        <end position="421"/>
    </location>
</feature>
<keyword evidence="1" id="KW-0472">Membrane</keyword>
<dbReference type="EMBL" id="CP046052">
    <property type="protein sequence ID" value="QGM44781.1"/>
    <property type="molecule type" value="Genomic_DNA"/>
</dbReference>
<feature type="transmembrane region" description="Helical" evidence="1">
    <location>
        <begin position="161"/>
        <end position="183"/>
    </location>
</feature>
<organism evidence="3 4">
    <name type="scientific">Methylocystis heyeri</name>
    <dbReference type="NCBI Taxonomy" id="391905"/>
    <lineage>
        <taxon>Bacteria</taxon>
        <taxon>Pseudomonadati</taxon>
        <taxon>Pseudomonadota</taxon>
        <taxon>Alphaproteobacteria</taxon>
        <taxon>Hyphomicrobiales</taxon>
        <taxon>Methylocystaceae</taxon>
        <taxon>Methylocystis</taxon>
    </lineage>
</organism>
<keyword evidence="4" id="KW-1185">Reference proteome</keyword>
<keyword evidence="3" id="KW-0012">Acyltransferase</keyword>
<evidence type="ECO:0000313" key="4">
    <source>
        <dbReference type="Proteomes" id="UP000309061"/>
    </source>
</evidence>
<reference evidence="3 4" key="1">
    <citation type="submission" date="2019-11" db="EMBL/GenBank/DDBJ databases">
        <title>The genome sequence of Methylocystis heyeri.</title>
        <authorList>
            <person name="Oshkin I.Y."/>
            <person name="Miroshnikov K."/>
            <person name="Dedysh S.N."/>
        </authorList>
    </citation>
    <scope>NUCLEOTIDE SEQUENCE [LARGE SCALE GENOMIC DNA]</scope>
    <source>
        <strain evidence="3 4">H2</strain>
    </source>
</reference>
<dbReference type="OrthoDB" id="9796461at2"/>
<dbReference type="InterPro" id="IPR002656">
    <property type="entry name" value="Acyl_transf_3_dom"/>
</dbReference>
<dbReference type="PANTHER" id="PTHR23028:SF134">
    <property type="entry name" value="PUTATIVE (AFU_ORTHOLOGUE AFUA_4G08520)-RELATED"/>
    <property type="match status" value="1"/>
</dbReference>
<keyword evidence="1" id="KW-0812">Transmembrane</keyword>
<dbReference type="AlphaFoldDB" id="A0A6B8KCG2"/>
<gene>
    <name evidence="3" type="ORF">H2LOC_003245</name>
</gene>
<name>A0A6B8KCG2_9HYPH</name>
<dbReference type="GO" id="GO:0016747">
    <property type="term" value="F:acyltransferase activity, transferring groups other than amino-acyl groups"/>
    <property type="evidence" value="ECO:0007669"/>
    <property type="project" value="InterPro"/>
</dbReference>
<keyword evidence="1" id="KW-1133">Transmembrane helix</keyword>
<feature type="transmembrane region" description="Helical" evidence="1">
    <location>
        <begin position="298"/>
        <end position="316"/>
    </location>
</feature>
<feature type="transmembrane region" description="Helical" evidence="1">
    <location>
        <begin position="251"/>
        <end position="269"/>
    </location>
</feature>
<dbReference type="KEGG" id="mhey:H2LOC_003245"/>
<keyword evidence="3" id="KW-0808">Transferase</keyword>
<dbReference type="Proteomes" id="UP000309061">
    <property type="component" value="Chromosome"/>
</dbReference>
<evidence type="ECO:0000259" key="2">
    <source>
        <dbReference type="Pfam" id="PF01757"/>
    </source>
</evidence>
<dbReference type="PANTHER" id="PTHR23028">
    <property type="entry name" value="ACETYLTRANSFERASE"/>
    <property type="match status" value="1"/>
</dbReference>
<evidence type="ECO:0000313" key="3">
    <source>
        <dbReference type="EMBL" id="QGM44781.1"/>
    </source>
</evidence>
<feature type="transmembrane region" description="Helical" evidence="1">
    <location>
        <begin position="322"/>
        <end position="349"/>
    </location>
</feature>